<feature type="compositionally biased region" description="Basic and acidic residues" evidence="1">
    <location>
        <begin position="636"/>
        <end position="646"/>
    </location>
</feature>
<name>A0AA39W4L6_9PEZI</name>
<feature type="compositionally biased region" description="Low complexity" evidence="1">
    <location>
        <begin position="897"/>
        <end position="906"/>
    </location>
</feature>
<evidence type="ECO:0000313" key="2">
    <source>
        <dbReference type="EMBL" id="KAK0611934.1"/>
    </source>
</evidence>
<feature type="region of interest" description="Disordered" evidence="1">
    <location>
        <begin position="605"/>
        <end position="718"/>
    </location>
</feature>
<evidence type="ECO:0000256" key="1">
    <source>
        <dbReference type="SAM" id="MobiDB-lite"/>
    </source>
</evidence>
<evidence type="ECO:0000313" key="3">
    <source>
        <dbReference type="Proteomes" id="UP001175000"/>
    </source>
</evidence>
<accession>A0AA39W4L6</accession>
<feature type="region of interest" description="Disordered" evidence="1">
    <location>
        <begin position="272"/>
        <end position="293"/>
    </location>
</feature>
<gene>
    <name evidence="2" type="ORF">B0T14DRAFT_531301</name>
</gene>
<feature type="compositionally biased region" description="Polar residues" evidence="1">
    <location>
        <begin position="652"/>
        <end position="667"/>
    </location>
</feature>
<feature type="region of interest" description="Disordered" evidence="1">
    <location>
        <begin position="730"/>
        <end position="840"/>
    </location>
</feature>
<feature type="compositionally biased region" description="Polar residues" evidence="1">
    <location>
        <begin position="736"/>
        <end position="747"/>
    </location>
</feature>
<protein>
    <submittedName>
        <fullName evidence="2">Uncharacterized protein</fullName>
    </submittedName>
</protein>
<feature type="compositionally biased region" description="Low complexity" evidence="1">
    <location>
        <begin position="919"/>
        <end position="930"/>
    </location>
</feature>
<reference evidence="2" key="1">
    <citation type="submission" date="2023-06" db="EMBL/GenBank/DDBJ databases">
        <title>Genome-scale phylogeny and comparative genomics of the fungal order Sordariales.</title>
        <authorList>
            <consortium name="Lawrence Berkeley National Laboratory"/>
            <person name="Hensen N."/>
            <person name="Bonometti L."/>
            <person name="Westerberg I."/>
            <person name="Brannstrom I.O."/>
            <person name="Guillou S."/>
            <person name="Cros-Aarteil S."/>
            <person name="Calhoun S."/>
            <person name="Haridas S."/>
            <person name="Kuo A."/>
            <person name="Mondo S."/>
            <person name="Pangilinan J."/>
            <person name="Riley R."/>
            <person name="Labutti K."/>
            <person name="Andreopoulos B."/>
            <person name="Lipzen A."/>
            <person name="Chen C."/>
            <person name="Yanf M."/>
            <person name="Daum C."/>
            <person name="Ng V."/>
            <person name="Clum A."/>
            <person name="Steindorff A."/>
            <person name="Ohm R."/>
            <person name="Martin F."/>
            <person name="Silar P."/>
            <person name="Natvig D."/>
            <person name="Lalanne C."/>
            <person name="Gautier V."/>
            <person name="Ament-Velasquez S.L."/>
            <person name="Kruys A."/>
            <person name="Hutchinson M.I."/>
            <person name="Powell A.J."/>
            <person name="Barry K."/>
            <person name="Miller A.N."/>
            <person name="Grigoriev I.V."/>
            <person name="Debuchy R."/>
            <person name="Gladieux P."/>
            <person name="Thoren M.H."/>
            <person name="Johannesson H."/>
        </authorList>
    </citation>
    <scope>NUCLEOTIDE SEQUENCE</scope>
    <source>
        <strain evidence="2">CBS 606.72</strain>
    </source>
</reference>
<feature type="compositionally biased region" description="Polar residues" evidence="1">
    <location>
        <begin position="807"/>
        <end position="821"/>
    </location>
</feature>
<sequence>MAAPQSAMFQLDGSPITTKSFLPPHVPCPRAWQRVQVVPFANHDRQRKIWKRVATSPVVADDSYRSVLVELQSQGASSRKRARCAGHIPVWGGVQWDERVEESHDGKQDLAVARAAVSTVRETTKPAEIANEPSRHATFPEDALRWVPRKRHNTRWPIEPKTTSTRMVATLQPLIEFEVPTAVEPEDTTHRMDAEKLEKRSTRRLSRRVSLFPGDMSPQKISLITLTPARVLQSGISPVKRSPAAPSPVRVAESPLCSFRVDATPVKVVLESPKASPPHASPGKSSPLPATPGSALAVKGTLVLTSKRRTSDHLPLLFDQPTPDACAEPQYEAQRRRSLHVARRSDRRLSGSLRVFSSESAKNVPGRRHSFAPTSVSSADAKARRRTLDAFFSATEDAHDDLLSPEMKGSPTGDANSEDQPPEADAASLPCAVFKIDAGTNLDIFGQWQKLVADARAQSPVKAACHVDAGSSSPEVPVISETNNAVIASPVQNVLGVTYVAADDESASGQAATDPSPVAIEAELHNPGIESSSDEESLGVGQEDDFEFEHRDPEGLSTIYEESLVVETDADAAAKPVSPAAIQENDSLVVSSVCATNQSHGERTVGMGGQYGFSSPALTPSRKVVQTDSSPQSMHTDCKADSRALADHAPQVASNERSADEVSTNHVVTEVDVLFKHDSPNPVREFTPEPSNLLGSKTMDDDATSPSSPEDSVATPENDFCMETFDIQTKEHDQQATKMGSSISIESCQGGVPCEDSTPEPTRTPLSTSRHGVPGQPTTPSQDITTPTGADNRGGEIMEGADGRESSGFTPINGRQISPPSVANDDPDSEGEDDENDEDAIMEDEITEAIDDEDFTLTVVAPRLENDTLTLQTSHDDSETEMLRKFVTRVAADRSAKAAAAAAAAALVKKSTRPKRRSGSTGSTASSTGSPIARSDTPHKRTPLGEKNTNSPSPVKKRKHGDGIEKSEGDDPLEVCESSADAPKLKRRRKRGDPVLAAASISLKASTDSPEAGPRRSTRSRSSRVALKPVAPSANSIALSLIPVRLPGMGVMDDTNMDMQLMMAKSRSEEKDVAAVTRVNTRKNKANAVHPKLVLARQTEDPAGWRMRELKMVFDAKESRSAEANADAADGRKSRKAKGVRWAEELVRYQSDEAPSVFKAMASSLLADIMDEEEDELAVTLPQRAPEPVQPESVERPPSTPAKKALPRRTRSSRLLAPKPVDKIADKPAISPAPPVRSVPLQKTTSPATAAPASAASSGPKAATMETRRSKIAKLGMGVNGTPAPKRRGRAAT</sequence>
<feature type="compositionally biased region" description="Low complexity" evidence="1">
    <location>
        <begin position="1244"/>
        <end position="1264"/>
    </location>
</feature>
<comment type="caution">
    <text evidence="2">The sequence shown here is derived from an EMBL/GenBank/DDBJ whole genome shotgun (WGS) entry which is preliminary data.</text>
</comment>
<feature type="compositionally biased region" description="Acidic residues" evidence="1">
    <location>
        <begin position="825"/>
        <end position="840"/>
    </location>
</feature>
<proteinExistence type="predicted"/>
<feature type="region of interest" description="Disordered" evidence="1">
    <location>
        <begin position="1182"/>
        <end position="1293"/>
    </location>
</feature>
<feature type="region of interest" description="Disordered" evidence="1">
    <location>
        <begin position="399"/>
        <end position="425"/>
    </location>
</feature>
<feature type="compositionally biased region" description="Polar residues" evidence="1">
    <location>
        <begin position="759"/>
        <end position="789"/>
    </location>
</feature>
<feature type="compositionally biased region" description="Polar residues" evidence="1">
    <location>
        <begin position="612"/>
        <end position="635"/>
    </location>
</feature>
<dbReference type="Proteomes" id="UP001175000">
    <property type="component" value="Unassembled WGS sequence"/>
</dbReference>
<feature type="compositionally biased region" description="Basic and acidic residues" evidence="1">
    <location>
        <begin position="793"/>
        <end position="805"/>
    </location>
</feature>
<dbReference type="EMBL" id="JAULSU010000007">
    <property type="protein sequence ID" value="KAK0611934.1"/>
    <property type="molecule type" value="Genomic_DNA"/>
</dbReference>
<organism evidence="2 3">
    <name type="scientific">Immersiella caudata</name>
    <dbReference type="NCBI Taxonomy" id="314043"/>
    <lineage>
        <taxon>Eukaryota</taxon>
        <taxon>Fungi</taxon>
        <taxon>Dikarya</taxon>
        <taxon>Ascomycota</taxon>
        <taxon>Pezizomycotina</taxon>
        <taxon>Sordariomycetes</taxon>
        <taxon>Sordariomycetidae</taxon>
        <taxon>Sordariales</taxon>
        <taxon>Lasiosphaeriaceae</taxon>
        <taxon>Immersiella</taxon>
    </lineage>
</organism>
<feature type="region of interest" description="Disordered" evidence="1">
    <location>
        <begin position="892"/>
        <end position="1028"/>
    </location>
</feature>
<keyword evidence="3" id="KW-1185">Reference proteome</keyword>